<organism evidence="2 3">
    <name type="scientific">Paradevosia shaoguanensis</name>
    <dbReference type="NCBI Taxonomy" id="1335043"/>
    <lineage>
        <taxon>Bacteria</taxon>
        <taxon>Pseudomonadati</taxon>
        <taxon>Pseudomonadota</taxon>
        <taxon>Alphaproteobacteria</taxon>
        <taxon>Hyphomicrobiales</taxon>
        <taxon>Devosiaceae</taxon>
        <taxon>Paradevosia</taxon>
    </lineage>
</organism>
<proteinExistence type="predicted"/>
<dbReference type="Pfam" id="PF16976">
    <property type="entry name" value="RcpC"/>
    <property type="match status" value="1"/>
</dbReference>
<dbReference type="InterPro" id="IPR031571">
    <property type="entry name" value="RcpC_dom"/>
</dbReference>
<feature type="domain" description="SAF" evidence="1">
    <location>
        <begin position="47"/>
        <end position="115"/>
    </location>
</feature>
<evidence type="ECO:0000259" key="1">
    <source>
        <dbReference type="SMART" id="SM00858"/>
    </source>
</evidence>
<reference evidence="2" key="1">
    <citation type="submission" date="2022-03" db="EMBL/GenBank/DDBJ databases">
        <title>The complete genome sequence of a Methyloterrigena soli.</title>
        <authorList>
            <person name="Zi Z."/>
        </authorList>
    </citation>
    <scope>NUCLEOTIDE SEQUENCE</scope>
    <source>
        <strain evidence="2">M48</strain>
    </source>
</reference>
<dbReference type="Proteomes" id="UP001156140">
    <property type="component" value="Unassembled WGS sequence"/>
</dbReference>
<name>A0AA41QQ55_9HYPH</name>
<gene>
    <name evidence="2" type="primary">cpaB</name>
    <name evidence="2" type="ORF">ML536_17135</name>
</gene>
<dbReference type="RefSeq" id="WP_281736679.1">
    <property type="nucleotide sequence ID" value="NZ_JAKETQ010000002.1"/>
</dbReference>
<evidence type="ECO:0000313" key="3">
    <source>
        <dbReference type="Proteomes" id="UP001156140"/>
    </source>
</evidence>
<dbReference type="SMART" id="SM00858">
    <property type="entry name" value="SAF"/>
    <property type="match status" value="1"/>
</dbReference>
<sequence length="281" mass="28984">MKRSQVLLLAVALASGGLAAYLVLGSGGTPAPAEARTKTEIIAEPKTQILVATRDIGVGERLSADAVQWQDWPEGAMRPEYLTIAAAPNAADDIKNAVARFEFFTGEPIRDAKLVRSDQGYLSAVLSPGMRGVSVTVTPESGSGGFIVPNDHVDVVVTRSMDTGEISETILSNVKVLAIGKRLGEVGATGGNPDPNDPAAKTFDAQTVATLELDPVQSESLINASSAGRLSLVLRSVVDFVASGETETRRNQAISVIRAGSKASVMAGSAAGGGDPATSVQ</sequence>
<dbReference type="EMBL" id="JALAZD010000002">
    <property type="protein sequence ID" value="MCI0128558.1"/>
    <property type="molecule type" value="Genomic_DNA"/>
</dbReference>
<accession>A0AA41QQ55</accession>
<keyword evidence="3" id="KW-1185">Reference proteome</keyword>
<protein>
    <submittedName>
        <fullName evidence="2">Flp pilus assembly protein CpaB</fullName>
    </submittedName>
</protein>
<evidence type="ECO:0000313" key="2">
    <source>
        <dbReference type="EMBL" id="MCI0128558.1"/>
    </source>
</evidence>
<dbReference type="InterPro" id="IPR013974">
    <property type="entry name" value="SAF"/>
</dbReference>
<dbReference type="Pfam" id="PF08666">
    <property type="entry name" value="SAF"/>
    <property type="match status" value="1"/>
</dbReference>
<dbReference type="CDD" id="cd11614">
    <property type="entry name" value="SAF_CpaB_FlgA_like"/>
    <property type="match status" value="1"/>
</dbReference>
<dbReference type="AlphaFoldDB" id="A0AA41QQ55"/>
<dbReference type="NCBIfam" id="TIGR03177">
    <property type="entry name" value="pilus_cpaB"/>
    <property type="match status" value="1"/>
</dbReference>
<comment type="caution">
    <text evidence="2">The sequence shown here is derived from an EMBL/GenBank/DDBJ whole genome shotgun (WGS) entry which is preliminary data.</text>
</comment>
<dbReference type="InterPro" id="IPR017592">
    <property type="entry name" value="Pilus_assmbl_Flp-typ_CpaB"/>
</dbReference>